<protein>
    <submittedName>
        <fullName evidence="9">Transcription factor MYB35</fullName>
    </submittedName>
</protein>
<dbReference type="GO" id="GO:0005634">
    <property type="term" value="C:nucleus"/>
    <property type="evidence" value="ECO:0007669"/>
    <property type="project" value="UniProtKB-SubCell"/>
</dbReference>
<organism evidence="9 10">
    <name type="scientific">Prunus yedoensis var. nudiflora</name>
    <dbReference type="NCBI Taxonomy" id="2094558"/>
    <lineage>
        <taxon>Eukaryota</taxon>
        <taxon>Viridiplantae</taxon>
        <taxon>Streptophyta</taxon>
        <taxon>Embryophyta</taxon>
        <taxon>Tracheophyta</taxon>
        <taxon>Spermatophyta</taxon>
        <taxon>Magnoliopsida</taxon>
        <taxon>eudicotyledons</taxon>
        <taxon>Gunneridae</taxon>
        <taxon>Pentapetalae</taxon>
        <taxon>rosids</taxon>
        <taxon>fabids</taxon>
        <taxon>Rosales</taxon>
        <taxon>Rosaceae</taxon>
        <taxon>Amygdaloideae</taxon>
        <taxon>Amygdaleae</taxon>
        <taxon>Prunus</taxon>
    </lineage>
</organism>
<keyword evidence="10" id="KW-1185">Reference proteome</keyword>
<dbReference type="GO" id="GO:0003677">
    <property type="term" value="F:DNA binding"/>
    <property type="evidence" value="ECO:0007669"/>
    <property type="project" value="UniProtKB-KW"/>
</dbReference>
<proteinExistence type="predicted"/>
<dbReference type="AlphaFoldDB" id="A0A314YL19"/>
<evidence type="ECO:0000256" key="2">
    <source>
        <dbReference type="ARBA" id="ARBA00022737"/>
    </source>
</evidence>
<keyword evidence="3" id="KW-0805">Transcription regulation</keyword>
<dbReference type="InterPro" id="IPR015495">
    <property type="entry name" value="Myb_TF_plants"/>
</dbReference>
<feature type="domain" description="HTH myb-type" evidence="8">
    <location>
        <begin position="9"/>
        <end position="61"/>
    </location>
</feature>
<dbReference type="Proteomes" id="UP000250321">
    <property type="component" value="Unassembled WGS sequence"/>
</dbReference>
<evidence type="ECO:0000313" key="9">
    <source>
        <dbReference type="EMBL" id="PQQ08482.1"/>
    </source>
</evidence>
<evidence type="ECO:0000256" key="5">
    <source>
        <dbReference type="ARBA" id="ARBA00023163"/>
    </source>
</evidence>
<name>A0A314YL19_PRUYE</name>
<comment type="subcellular location">
    <subcellularLocation>
        <location evidence="1">Nucleus</location>
    </subcellularLocation>
</comment>
<dbReference type="PROSITE" id="PS51294">
    <property type="entry name" value="HTH_MYB"/>
    <property type="match status" value="2"/>
</dbReference>
<dbReference type="FunFam" id="1.10.10.60:FF:000645">
    <property type="entry name" value="Os07g0634900 protein"/>
    <property type="match status" value="1"/>
</dbReference>
<evidence type="ECO:0000259" key="8">
    <source>
        <dbReference type="PROSITE" id="PS51294"/>
    </source>
</evidence>
<dbReference type="SMART" id="SM00717">
    <property type="entry name" value="SANT"/>
    <property type="match status" value="2"/>
</dbReference>
<dbReference type="FunFam" id="1.10.10.60:FF:000015">
    <property type="entry name" value="Transcription factor RAX3"/>
    <property type="match status" value="1"/>
</dbReference>
<feature type="domain" description="Myb-like" evidence="7">
    <location>
        <begin position="62"/>
        <end position="112"/>
    </location>
</feature>
<dbReference type="InterPro" id="IPR009057">
    <property type="entry name" value="Homeodomain-like_sf"/>
</dbReference>
<dbReference type="PANTHER" id="PTHR47994:SF5">
    <property type="entry name" value="F14D16.11-RELATED"/>
    <property type="match status" value="1"/>
</dbReference>
<evidence type="ECO:0000313" key="10">
    <source>
        <dbReference type="Proteomes" id="UP000250321"/>
    </source>
</evidence>
<evidence type="ECO:0000259" key="7">
    <source>
        <dbReference type="PROSITE" id="PS50090"/>
    </source>
</evidence>
<evidence type="ECO:0000256" key="3">
    <source>
        <dbReference type="ARBA" id="ARBA00023015"/>
    </source>
</evidence>
<dbReference type="EMBL" id="PJQY01000720">
    <property type="protein sequence ID" value="PQQ08482.1"/>
    <property type="molecule type" value="Genomic_DNA"/>
</dbReference>
<keyword evidence="2" id="KW-0677">Repeat</keyword>
<evidence type="ECO:0000256" key="6">
    <source>
        <dbReference type="ARBA" id="ARBA00023242"/>
    </source>
</evidence>
<dbReference type="Pfam" id="PF00249">
    <property type="entry name" value="Myb_DNA-binding"/>
    <property type="match status" value="2"/>
</dbReference>
<feature type="domain" description="HTH myb-type" evidence="8">
    <location>
        <begin position="62"/>
        <end position="116"/>
    </location>
</feature>
<dbReference type="InterPro" id="IPR017930">
    <property type="entry name" value="Myb_dom"/>
</dbReference>
<dbReference type="Gene3D" id="1.10.10.60">
    <property type="entry name" value="Homeodomain-like"/>
    <property type="match status" value="2"/>
</dbReference>
<feature type="domain" description="Myb-like" evidence="7">
    <location>
        <begin position="9"/>
        <end position="61"/>
    </location>
</feature>
<evidence type="ECO:0000256" key="1">
    <source>
        <dbReference type="ARBA" id="ARBA00004123"/>
    </source>
</evidence>
<dbReference type="STRING" id="2094558.A0A314YL19"/>
<dbReference type="PANTHER" id="PTHR47994">
    <property type="entry name" value="F14D16.11-RELATED"/>
    <property type="match status" value="1"/>
</dbReference>
<keyword evidence="4" id="KW-0238">DNA-binding</keyword>
<dbReference type="PROSITE" id="PS50090">
    <property type="entry name" value="MYB_LIKE"/>
    <property type="match status" value="2"/>
</dbReference>
<comment type="caution">
    <text evidence="9">The sequence shown here is derived from an EMBL/GenBank/DDBJ whole genome shotgun (WGS) entry which is preliminary data.</text>
</comment>
<sequence>MVRPACCEKLHLKRGLWTEEEDAKILAHGLKHGIGNWTAFPKKAGLTRCGKSCRLRWTNYLRPNLKHESFTPHEEELIVRLHATIGSRWPIIAQQLPGRTDNDVKNYWNTKLKKKLSGMGIDHVTHKPFSQILADYGNIGGLPKAGMRMAIGSLNKDLKNAILMKPELPYSLSTQGFSNINSHLMPMTMIPIKMEPFKTLQAIRLVTEASNSTNLESSPPNLYFMKAHCHHHHHLLLVHLLRKSRQPRRPLAGAIFSLKTRFFQPLMLKNTRIKLSICRWTC</sequence>
<accession>A0A314YL19</accession>
<keyword evidence="6" id="KW-0539">Nucleus</keyword>
<dbReference type="SUPFAM" id="SSF46689">
    <property type="entry name" value="Homeodomain-like"/>
    <property type="match status" value="1"/>
</dbReference>
<dbReference type="OrthoDB" id="2143914at2759"/>
<gene>
    <name evidence="9" type="ORF">Pyn_19285</name>
</gene>
<dbReference type="CDD" id="cd00167">
    <property type="entry name" value="SANT"/>
    <property type="match status" value="2"/>
</dbReference>
<evidence type="ECO:0000256" key="4">
    <source>
        <dbReference type="ARBA" id="ARBA00023125"/>
    </source>
</evidence>
<reference evidence="9 10" key="1">
    <citation type="submission" date="2018-02" db="EMBL/GenBank/DDBJ databases">
        <title>Draft genome of wild Prunus yedoensis var. nudiflora.</title>
        <authorList>
            <person name="Baek S."/>
            <person name="Kim J.-H."/>
            <person name="Choi K."/>
            <person name="Kim G.-B."/>
            <person name="Cho A."/>
            <person name="Jang H."/>
            <person name="Shin C.-H."/>
            <person name="Yu H.-J."/>
            <person name="Mun J.-H."/>
        </authorList>
    </citation>
    <scope>NUCLEOTIDE SEQUENCE [LARGE SCALE GENOMIC DNA]</scope>
    <source>
        <strain evidence="10">cv. Jeju island</strain>
        <tissue evidence="9">Leaf</tissue>
    </source>
</reference>
<dbReference type="InterPro" id="IPR001005">
    <property type="entry name" value="SANT/Myb"/>
</dbReference>
<keyword evidence="5" id="KW-0804">Transcription</keyword>